<feature type="domain" description="SAP" evidence="2">
    <location>
        <begin position="46"/>
        <end position="80"/>
    </location>
</feature>
<dbReference type="SMART" id="SM00513">
    <property type="entry name" value="SAP"/>
    <property type="match status" value="2"/>
</dbReference>
<proteinExistence type="predicted"/>
<comment type="caution">
    <text evidence="3">The sequence shown here is derived from an EMBL/GenBank/DDBJ whole genome shotgun (WGS) entry which is preliminary data.</text>
</comment>
<name>A0ABD3Q6B5_9STRA</name>
<dbReference type="SUPFAM" id="SSF68906">
    <property type="entry name" value="SAP domain"/>
    <property type="match status" value="1"/>
</dbReference>
<gene>
    <name evidence="3" type="ORF">ACHAWO_010209</name>
</gene>
<dbReference type="EMBL" id="JALLPJ020000307">
    <property type="protein sequence ID" value="KAL3795953.1"/>
    <property type="molecule type" value="Genomic_DNA"/>
</dbReference>
<dbReference type="AlphaFoldDB" id="A0ABD3Q6B5"/>
<reference evidence="3 4" key="1">
    <citation type="submission" date="2024-10" db="EMBL/GenBank/DDBJ databases">
        <title>Updated reference genomes for cyclostephanoid diatoms.</title>
        <authorList>
            <person name="Roberts W.R."/>
            <person name="Alverson A.J."/>
        </authorList>
    </citation>
    <scope>NUCLEOTIDE SEQUENCE [LARGE SCALE GENOMIC DNA]</scope>
    <source>
        <strain evidence="3 4">AJA010-31</strain>
    </source>
</reference>
<evidence type="ECO:0000313" key="3">
    <source>
        <dbReference type="EMBL" id="KAL3795953.1"/>
    </source>
</evidence>
<accession>A0ABD3Q6B5</accession>
<evidence type="ECO:0000256" key="1">
    <source>
        <dbReference type="SAM" id="MobiDB-lite"/>
    </source>
</evidence>
<dbReference type="InterPro" id="IPR003034">
    <property type="entry name" value="SAP_dom"/>
</dbReference>
<dbReference type="Proteomes" id="UP001530400">
    <property type="component" value="Unassembled WGS sequence"/>
</dbReference>
<dbReference type="Gene3D" id="1.10.720.30">
    <property type="entry name" value="SAP domain"/>
    <property type="match status" value="1"/>
</dbReference>
<evidence type="ECO:0000313" key="4">
    <source>
        <dbReference type="Proteomes" id="UP001530400"/>
    </source>
</evidence>
<feature type="region of interest" description="Disordered" evidence="1">
    <location>
        <begin position="249"/>
        <end position="268"/>
    </location>
</feature>
<evidence type="ECO:0000259" key="2">
    <source>
        <dbReference type="SMART" id="SM00513"/>
    </source>
</evidence>
<keyword evidence="4" id="KW-1185">Reference proteome</keyword>
<sequence length="268" mass="31866">MNRTGIVAKLKNWLKTNNLPSGGNKQQLIARVKGEEHVEQGSFEDFNRYTNSELAEKLKFQNRDTGGNKEDLINRLMGKEPPMPTEGWENSKDREMLFEQLEKTAPTSFRFKTSNEVNLLEPYNRWPRYRFEKYFKSALLSVLKDEAIVSQDNRDFQALSDKNPRADRTRRGEPFWDSHRAKDLLERDLLDAMECDPPKHLTAGQLWMSREEYREFAHKTFSNHVAQQIRYFRQFPGWQKKRNEQAFDDYRDALANERRARQHESEEE</sequence>
<dbReference type="InterPro" id="IPR036361">
    <property type="entry name" value="SAP_dom_sf"/>
</dbReference>
<dbReference type="Pfam" id="PF02037">
    <property type="entry name" value="SAP"/>
    <property type="match status" value="1"/>
</dbReference>
<protein>
    <recommendedName>
        <fullName evidence="2">SAP domain-containing protein</fullName>
    </recommendedName>
</protein>
<feature type="domain" description="SAP" evidence="2">
    <location>
        <begin position="2"/>
        <end position="36"/>
    </location>
</feature>
<organism evidence="3 4">
    <name type="scientific">Cyclotella atomus</name>
    <dbReference type="NCBI Taxonomy" id="382360"/>
    <lineage>
        <taxon>Eukaryota</taxon>
        <taxon>Sar</taxon>
        <taxon>Stramenopiles</taxon>
        <taxon>Ochrophyta</taxon>
        <taxon>Bacillariophyta</taxon>
        <taxon>Coscinodiscophyceae</taxon>
        <taxon>Thalassiosirophycidae</taxon>
        <taxon>Stephanodiscales</taxon>
        <taxon>Stephanodiscaceae</taxon>
        <taxon>Cyclotella</taxon>
    </lineage>
</organism>